<comment type="subcellular location">
    <subcellularLocation>
        <location evidence="1 6">Membrane</location>
        <topology evidence="1 6">Multi-pass membrane protein</topology>
    </subcellularLocation>
</comment>
<feature type="transmembrane region" description="Helical" evidence="6">
    <location>
        <begin position="47"/>
        <end position="65"/>
    </location>
</feature>
<evidence type="ECO:0000256" key="3">
    <source>
        <dbReference type="ARBA" id="ARBA00022692"/>
    </source>
</evidence>
<gene>
    <name evidence="7" type="primary">FA18</name>
</gene>
<accession>D3PIH6</accession>
<keyword evidence="5 6" id="KW-0472">Membrane</keyword>
<keyword evidence="4 6" id="KW-1133">Transmembrane helix</keyword>
<dbReference type="AlphaFoldDB" id="D3PIH6"/>
<evidence type="ECO:0000256" key="5">
    <source>
        <dbReference type="ARBA" id="ARBA00023136"/>
    </source>
</evidence>
<sequence>MEDTDNLIGNEEMEDESYSNITTKSSIIGHRGFQVIEQKQKKPERTLVLFFHGLFKILAFIFYMFGHKVGFTSSFVLVVLLLSGDFWLVKNVSGRLLVGLRWWNFVKDDNSTEWKFESWSAKERQLANKFQMRTFWGFLIIHQSVWSILFMASLFGLHLIWIMIPIVALILNSSNLYGYIRCRWEAKDDDTEEGDSGSRFGFNVSSGLVKNMWYSLKSMVVNPRGIYNAVPLDETVIHQ</sequence>
<name>D3PIH6_LEPSM</name>
<organism evidence="7">
    <name type="scientific">Lepeophtheirus salmonis</name>
    <name type="common">Salmon louse</name>
    <name type="synonym">Caligus salmonis</name>
    <dbReference type="NCBI Taxonomy" id="72036"/>
    <lineage>
        <taxon>Eukaryota</taxon>
        <taxon>Metazoa</taxon>
        <taxon>Ecdysozoa</taxon>
        <taxon>Arthropoda</taxon>
        <taxon>Crustacea</taxon>
        <taxon>Multicrustacea</taxon>
        <taxon>Hexanauplia</taxon>
        <taxon>Copepoda</taxon>
        <taxon>Siphonostomatoida</taxon>
        <taxon>Caligidae</taxon>
        <taxon>Lepeophtheirus</taxon>
    </lineage>
</organism>
<comment type="similarity">
    <text evidence="2 6">Belongs to the TVP23 family.</text>
</comment>
<dbReference type="EMBL" id="BT121432">
    <property type="protein sequence ID" value="ADD38362.1"/>
    <property type="molecule type" value="mRNA"/>
</dbReference>
<evidence type="ECO:0000256" key="2">
    <source>
        <dbReference type="ARBA" id="ARBA00005467"/>
    </source>
</evidence>
<dbReference type="GO" id="GO:0009306">
    <property type="term" value="P:protein secretion"/>
    <property type="evidence" value="ECO:0007669"/>
    <property type="project" value="TreeGrafter"/>
</dbReference>
<dbReference type="GO" id="GO:0016192">
    <property type="term" value="P:vesicle-mediated transport"/>
    <property type="evidence" value="ECO:0007669"/>
    <property type="project" value="TreeGrafter"/>
</dbReference>
<keyword evidence="3 6" id="KW-0812">Transmembrane</keyword>
<feature type="transmembrane region" description="Helical" evidence="6">
    <location>
        <begin position="160"/>
        <end position="180"/>
    </location>
</feature>
<proteinExistence type="evidence at transcript level"/>
<dbReference type="PANTHER" id="PTHR13019:SF25">
    <property type="entry name" value="GOLGI APPARATUS MEMBRANE PROTEIN TVP23 HOMOLOG"/>
    <property type="match status" value="1"/>
</dbReference>
<reference evidence="7" key="1">
    <citation type="submission" date="2010-03" db="EMBL/GenBank/DDBJ databases">
        <title>Atlantic Lepeophtheirus salmonis ESTs and full-length cDNAs.</title>
        <authorList>
            <person name="Yasuike M."/>
            <person name="von Schalburg K."/>
            <person name="Cooper G."/>
            <person name="Leong J."/>
            <person name="Nilsen F."/>
            <person name="Jones S.R.M."/>
            <person name="Koop B.F."/>
        </authorList>
    </citation>
    <scope>NUCLEOTIDE SEQUENCE</scope>
    <source>
        <strain evidence="7">Atlantic form</strain>
        <tissue evidence="7">Mixed tissue</tissue>
    </source>
</reference>
<evidence type="ECO:0000313" key="7">
    <source>
        <dbReference type="EMBL" id="ADD38362.1"/>
    </source>
</evidence>
<dbReference type="OrthoDB" id="2151161at2759"/>
<dbReference type="Pfam" id="PF05832">
    <property type="entry name" value="DUF846"/>
    <property type="match status" value="1"/>
</dbReference>
<feature type="transmembrane region" description="Helical" evidence="6">
    <location>
        <begin position="71"/>
        <end position="89"/>
    </location>
</feature>
<feature type="transmembrane region" description="Helical" evidence="6">
    <location>
        <begin position="134"/>
        <end position="154"/>
    </location>
</feature>
<evidence type="ECO:0000256" key="4">
    <source>
        <dbReference type="ARBA" id="ARBA00022989"/>
    </source>
</evidence>
<dbReference type="PANTHER" id="PTHR13019">
    <property type="entry name" value="GOLGI APPARATUS MEMBRANE PROTEIN TVP23"/>
    <property type="match status" value="1"/>
</dbReference>
<evidence type="ECO:0000313" key="8">
    <source>
        <dbReference type="EMBL" id="CDW29518.1"/>
    </source>
</evidence>
<evidence type="ECO:0000256" key="1">
    <source>
        <dbReference type="ARBA" id="ARBA00004141"/>
    </source>
</evidence>
<protein>
    <recommendedName>
        <fullName evidence="6">Golgi apparatus membrane protein TVP23 homolog</fullName>
    </recommendedName>
</protein>
<dbReference type="GO" id="GO:0000139">
    <property type="term" value="C:Golgi membrane"/>
    <property type="evidence" value="ECO:0007669"/>
    <property type="project" value="TreeGrafter"/>
</dbReference>
<evidence type="ECO:0000256" key="6">
    <source>
        <dbReference type="RuleBase" id="RU361206"/>
    </source>
</evidence>
<dbReference type="EMBL" id="HACA01012157">
    <property type="protein sequence ID" value="CDW29518.1"/>
    <property type="molecule type" value="Transcribed_RNA"/>
</dbReference>
<reference evidence="8" key="2">
    <citation type="submission" date="2014-05" db="EMBL/GenBank/DDBJ databases">
        <authorList>
            <person name="Chronopoulou M."/>
        </authorList>
    </citation>
    <scope>NUCLEOTIDE SEQUENCE</scope>
    <source>
        <tissue evidence="8">Whole organism</tissue>
    </source>
</reference>
<dbReference type="InterPro" id="IPR008564">
    <property type="entry name" value="TVP23-like"/>
</dbReference>